<reference evidence="1" key="1">
    <citation type="submission" date="2023-06" db="EMBL/GenBank/DDBJ databases">
        <authorList>
            <person name="Kurt Z."/>
        </authorList>
    </citation>
    <scope>NUCLEOTIDE SEQUENCE</scope>
</reference>
<proteinExistence type="predicted"/>
<dbReference type="AlphaFoldDB" id="A0AA86NXC0"/>
<accession>A0AA86NXC0</accession>
<gene>
    <name evidence="1" type="ORF">HINF_LOCUS15036</name>
    <name evidence="2" type="ORF">HINF_LOCUS1948</name>
</gene>
<sequence>MFASISASACIEIRSITYIVAPCLVSEERRLEIVQSAHERTPIINFIPFVVNVKIRILYVFYKIIDNKFPLHIMGQSLSLEQISTNIQKIYPDSVHDDHLLLMRCVLALFECLQTIRAESDFTEISVATHIATRFTELGILCNLLSSDQLEQTASHQYCGVRANFDFNKCLCNNCA</sequence>
<keyword evidence="3" id="KW-1185">Reference proteome</keyword>
<name>A0AA86NXC0_9EUKA</name>
<organism evidence="1">
    <name type="scientific">Hexamita inflata</name>
    <dbReference type="NCBI Taxonomy" id="28002"/>
    <lineage>
        <taxon>Eukaryota</taxon>
        <taxon>Metamonada</taxon>
        <taxon>Diplomonadida</taxon>
        <taxon>Hexamitidae</taxon>
        <taxon>Hexamitinae</taxon>
        <taxon>Hexamita</taxon>
    </lineage>
</organism>
<dbReference type="Proteomes" id="UP001642409">
    <property type="component" value="Unassembled WGS sequence"/>
</dbReference>
<reference evidence="2 3" key="2">
    <citation type="submission" date="2024-07" db="EMBL/GenBank/DDBJ databases">
        <authorList>
            <person name="Akdeniz Z."/>
        </authorList>
    </citation>
    <scope>NUCLEOTIDE SEQUENCE [LARGE SCALE GENOMIC DNA]</scope>
</reference>
<evidence type="ECO:0000313" key="2">
    <source>
        <dbReference type="EMBL" id="CAL5972524.1"/>
    </source>
</evidence>
<evidence type="ECO:0000313" key="1">
    <source>
        <dbReference type="EMBL" id="CAI9927391.1"/>
    </source>
</evidence>
<evidence type="ECO:0000313" key="3">
    <source>
        <dbReference type="Proteomes" id="UP001642409"/>
    </source>
</evidence>
<dbReference type="EMBL" id="CATOUU010000380">
    <property type="protein sequence ID" value="CAI9927391.1"/>
    <property type="molecule type" value="Genomic_DNA"/>
</dbReference>
<protein>
    <submittedName>
        <fullName evidence="2">Hypothetical_protein</fullName>
    </submittedName>
</protein>
<dbReference type="EMBL" id="CAXDID020000003">
    <property type="protein sequence ID" value="CAL5972524.1"/>
    <property type="molecule type" value="Genomic_DNA"/>
</dbReference>
<comment type="caution">
    <text evidence="1">The sequence shown here is derived from an EMBL/GenBank/DDBJ whole genome shotgun (WGS) entry which is preliminary data.</text>
</comment>